<dbReference type="InterPro" id="IPR007325">
    <property type="entry name" value="KFase/CYL"/>
</dbReference>
<organism evidence="4">
    <name type="scientific">Ananas comosus var. bracteatus</name>
    <name type="common">red pineapple</name>
    <dbReference type="NCBI Taxonomy" id="296719"/>
    <lineage>
        <taxon>Eukaryota</taxon>
        <taxon>Viridiplantae</taxon>
        <taxon>Streptophyta</taxon>
        <taxon>Embryophyta</taxon>
        <taxon>Tracheophyta</taxon>
        <taxon>Spermatophyta</taxon>
        <taxon>Magnoliopsida</taxon>
        <taxon>Liliopsida</taxon>
        <taxon>Poales</taxon>
        <taxon>Bromeliaceae</taxon>
        <taxon>Bromelioideae</taxon>
        <taxon>Ananas</taxon>
    </lineage>
</organism>
<dbReference type="EMBL" id="LR862149">
    <property type="protein sequence ID" value="CAD1831769.1"/>
    <property type="molecule type" value="Genomic_DNA"/>
</dbReference>
<dbReference type="Pfam" id="PF04199">
    <property type="entry name" value="Cyclase"/>
    <property type="match status" value="1"/>
</dbReference>
<sequence>MAGTIVLVVVVVVVVPVLLTPTLLRAAPSHPAFADDPAPLRREEYEGGRIVDISHAYRPDMPEWESARGIGRFLWLRRAMANGSLANFSELKLPTHTGTHVDAPGHFYHHYFLAGFDVDTLDLAVLNGPALLVDVPRDKNITAEVMESLQIPRGVRRVLFRTLNTDRQLMWKKECDTSYVGFMKDGAQWLVDNTDIKLVGMDYLSVAAYDDLAASHLVFLKSRVRDFNLLVASFSF</sequence>
<dbReference type="Gene3D" id="3.50.30.50">
    <property type="entry name" value="Putative cyclase"/>
    <property type="match status" value="1"/>
</dbReference>
<dbReference type="GO" id="GO:0019441">
    <property type="term" value="P:L-tryptophan catabolic process to kynurenine"/>
    <property type="evidence" value="ECO:0007669"/>
    <property type="project" value="InterPro"/>
</dbReference>
<dbReference type="SUPFAM" id="SSF102198">
    <property type="entry name" value="Putative cyclase"/>
    <property type="match status" value="1"/>
</dbReference>
<comment type="subcellular location">
    <subcellularLocation>
        <location evidence="1">Secreted</location>
        <location evidence="1">Extracellular space</location>
        <location evidence="1">Extracellular matrix</location>
    </subcellularLocation>
</comment>
<dbReference type="InterPro" id="IPR037175">
    <property type="entry name" value="KFase_sf"/>
</dbReference>
<dbReference type="FunFam" id="3.50.30.50:FF:000008">
    <property type="entry name" value="Uncharacterized protein"/>
    <property type="match status" value="1"/>
</dbReference>
<reference evidence="4" key="1">
    <citation type="submission" date="2020-07" db="EMBL/GenBank/DDBJ databases">
        <authorList>
            <person name="Lin J."/>
        </authorList>
    </citation>
    <scope>NUCLEOTIDE SEQUENCE</scope>
</reference>
<protein>
    <recommendedName>
        <fullName evidence="5">Kynurenine formamidase</fullName>
    </recommendedName>
</protein>
<keyword evidence="3" id="KW-0272">Extracellular matrix</keyword>
<dbReference type="GO" id="GO:0004061">
    <property type="term" value="F:arylformamidase activity"/>
    <property type="evidence" value="ECO:0007669"/>
    <property type="project" value="InterPro"/>
</dbReference>
<dbReference type="PANTHER" id="PTHR31118:SF12">
    <property type="entry name" value="CYCLASE-LIKE PROTEIN 2"/>
    <property type="match status" value="1"/>
</dbReference>
<name>A0A6V7PLQ2_ANACO</name>
<evidence type="ECO:0008006" key="5">
    <source>
        <dbReference type="Google" id="ProtNLM"/>
    </source>
</evidence>
<evidence type="ECO:0000256" key="2">
    <source>
        <dbReference type="ARBA" id="ARBA00007865"/>
    </source>
</evidence>
<evidence type="ECO:0000256" key="3">
    <source>
        <dbReference type="ARBA" id="ARBA00022530"/>
    </source>
</evidence>
<proteinExistence type="inferred from homology"/>
<dbReference type="AlphaFoldDB" id="A0A6V7PLQ2"/>
<evidence type="ECO:0000256" key="1">
    <source>
        <dbReference type="ARBA" id="ARBA00004498"/>
    </source>
</evidence>
<evidence type="ECO:0000313" key="4">
    <source>
        <dbReference type="EMBL" id="CAD1831769.1"/>
    </source>
</evidence>
<dbReference type="PANTHER" id="PTHR31118">
    <property type="entry name" value="CYCLASE-LIKE PROTEIN 2"/>
    <property type="match status" value="1"/>
</dbReference>
<comment type="similarity">
    <text evidence="2">Belongs to the Cyclase 1 superfamily.</text>
</comment>
<keyword evidence="3" id="KW-0964">Secreted</keyword>
<gene>
    <name evidence="4" type="ORF">CB5_LOCUS14980</name>
</gene>
<accession>A0A6V7PLQ2</accession>